<feature type="region of interest" description="Disordered" evidence="1">
    <location>
        <begin position="82"/>
        <end position="115"/>
    </location>
</feature>
<evidence type="ECO:0000313" key="3">
    <source>
        <dbReference type="Proteomes" id="UP000230069"/>
    </source>
</evidence>
<dbReference type="OrthoDB" id="1907176at2759"/>
<dbReference type="Proteomes" id="UP000230069">
    <property type="component" value="Unassembled WGS sequence"/>
</dbReference>
<dbReference type="EMBL" id="KZ305098">
    <property type="protein sequence ID" value="PIA27303.1"/>
    <property type="molecule type" value="Genomic_DNA"/>
</dbReference>
<protein>
    <submittedName>
        <fullName evidence="2">Uncharacterized protein</fullName>
    </submittedName>
</protein>
<accession>A0A2G5C7N3</accession>
<organism evidence="2 3">
    <name type="scientific">Aquilegia coerulea</name>
    <name type="common">Rocky mountain columbine</name>
    <dbReference type="NCBI Taxonomy" id="218851"/>
    <lineage>
        <taxon>Eukaryota</taxon>
        <taxon>Viridiplantae</taxon>
        <taxon>Streptophyta</taxon>
        <taxon>Embryophyta</taxon>
        <taxon>Tracheophyta</taxon>
        <taxon>Spermatophyta</taxon>
        <taxon>Magnoliopsida</taxon>
        <taxon>Ranunculales</taxon>
        <taxon>Ranunculaceae</taxon>
        <taxon>Thalictroideae</taxon>
        <taxon>Aquilegia</taxon>
    </lineage>
</organism>
<name>A0A2G5C7N3_AQUCA</name>
<keyword evidence="3" id="KW-1185">Reference proteome</keyword>
<gene>
    <name evidence="2" type="ORF">AQUCO_08100031v1</name>
</gene>
<proteinExistence type="predicted"/>
<evidence type="ECO:0000256" key="1">
    <source>
        <dbReference type="SAM" id="MobiDB-lite"/>
    </source>
</evidence>
<dbReference type="AlphaFoldDB" id="A0A2G5C7N3"/>
<sequence length="134" mass="14212">MGDRLADGLLKNRTALSDVSNQLGKRKFVSISTTSDSNNGSENNQKNMVNEIGKSTFLRKDYTGKIGAFRILGGVSSEVKEKEPSSLLNRNLPVGRGDGVKKSPEASGVVPKDDKACSPLSQVVGGECVEGTLK</sequence>
<evidence type="ECO:0000313" key="2">
    <source>
        <dbReference type="EMBL" id="PIA27303.1"/>
    </source>
</evidence>
<reference evidence="2 3" key="1">
    <citation type="submission" date="2017-09" db="EMBL/GenBank/DDBJ databases">
        <title>WGS assembly of Aquilegia coerulea Goldsmith.</title>
        <authorList>
            <person name="Hodges S."/>
            <person name="Kramer E."/>
            <person name="Nordborg M."/>
            <person name="Tomkins J."/>
            <person name="Borevitz J."/>
            <person name="Derieg N."/>
            <person name="Yan J."/>
            <person name="Mihaltcheva S."/>
            <person name="Hayes R.D."/>
            <person name="Rokhsar D."/>
        </authorList>
    </citation>
    <scope>NUCLEOTIDE SEQUENCE [LARGE SCALE GENOMIC DNA]</scope>
    <source>
        <strain evidence="3">cv. Goldsmith</strain>
    </source>
</reference>
<dbReference type="InParanoid" id="A0A2G5C7N3"/>